<name>A0A927FUB3_9HYPH</name>
<dbReference type="PROSITE" id="PS51891">
    <property type="entry name" value="CENP_V_GFA"/>
    <property type="match status" value="1"/>
</dbReference>
<keyword evidence="4" id="KW-0456">Lyase</keyword>
<dbReference type="RefSeq" id="WP_191774076.1">
    <property type="nucleotide sequence ID" value="NZ_JACYFU010000002.1"/>
</dbReference>
<dbReference type="AlphaFoldDB" id="A0A927FUB3"/>
<evidence type="ECO:0000256" key="4">
    <source>
        <dbReference type="ARBA" id="ARBA00023239"/>
    </source>
</evidence>
<gene>
    <name evidence="6" type="ORF">IC608_07320</name>
</gene>
<dbReference type="Gene3D" id="3.90.1590.10">
    <property type="entry name" value="glutathione-dependent formaldehyde- activating enzyme (gfa)"/>
    <property type="match status" value="1"/>
</dbReference>
<feature type="domain" description="CENP-V/GFA" evidence="5">
    <location>
        <begin position="11"/>
        <end position="114"/>
    </location>
</feature>
<dbReference type="PANTHER" id="PTHR33337:SF40">
    <property type="entry name" value="CENP-V_GFA DOMAIN-CONTAINING PROTEIN-RELATED"/>
    <property type="match status" value="1"/>
</dbReference>
<evidence type="ECO:0000259" key="5">
    <source>
        <dbReference type="PROSITE" id="PS51891"/>
    </source>
</evidence>
<dbReference type="Pfam" id="PF04828">
    <property type="entry name" value="GFA"/>
    <property type="match status" value="1"/>
</dbReference>
<reference evidence="6" key="1">
    <citation type="submission" date="2020-09" db="EMBL/GenBank/DDBJ databases">
        <title>Genome seq and assembly of Devosia sp.</title>
        <authorList>
            <person name="Chhetri G."/>
        </authorList>
    </citation>
    <scope>NUCLEOTIDE SEQUENCE</scope>
    <source>
        <strain evidence="6">PTR5</strain>
    </source>
</reference>
<organism evidence="6 7">
    <name type="scientific">Devosia oryzisoli</name>
    <dbReference type="NCBI Taxonomy" id="2774138"/>
    <lineage>
        <taxon>Bacteria</taxon>
        <taxon>Pseudomonadati</taxon>
        <taxon>Pseudomonadota</taxon>
        <taxon>Alphaproteobacteria</taxon>
        <taxon>Hyphomicrobiales</taxon>
        <taxon>Devosiaceae</taxon>
        <taxon>Devosia</taxon>
    </lineage>
</organism>
<evidence type="ECO:0000313" key="7">
    <source>
        <dbReference type="Proteomes" id="UP000654108"/>
    </source>
</evidence>
<sequence length="165" mass="18119">MTDDSYRFHDRSGGCQCGAVRFHATELLDNPHICYCRMCQKAAGNLFASLVGVGHEHLTWTRGEPAEFKSSDHVARGFCRDCGTPLYYRTVGGPHVSLTIGAFDDPASIPVLYQMGMEGKHPSLKNLDGVEDVGTTEEGMADQVASIRASNRQHPDHDTATWPPR</sequence>
<dbReference type="PANTHER" id="PTHR33337">
    <property type="entry name" value="GFA DOMAIN-CONTAINING PROTEIN"/>
    <property type="match status" value="1"/>
</dbReference>
<keyword evidence="2" id="KW-0479">Metal-binding</keyword>
<comment type="caution">
    <text evidence="6">The sequence shown here is derived from an EMBL/GenBank/DDBJ whole genome shotgun (WGS) entry which is preliminary data.</text>
</comment>
<proteinExistence type="inferred from homology"/>
<evidence type="ECO:0000256" key="3">
    <source>
        <dbReference type="ARBA" id="ARBA00022833"/>
    </source>
</evidence>
<evidence type="ECO:0000256" key="2">
    <source>
        <dbReference type="ARBA" id="ARBA00022723"/>
    </source>
</evidence>
<evidence type="ECO:0000256" key="1">
    <source>
        <dbReference type="ARBA" id="ARBA00005495"/>
    </source>
</evidence>
<dbReference type="GO" id="GO:0016846">
    <property type="term" value="F:carbon-sulfur lyase activity"/>
    <property type="evidence" value="ECO:0007669"/>
    <property type="project" value="InterPro"/>
</dbReference>
<keyword evidence="3" id="KW-0862">Zinc</keyword>
<dbReference type="InterPro" id="IPR011057">
    <property type="entry name" value="Mss4-like_sf"/>
</dbReference>
<dbReference type="InterPro" id="IPR006913">
    <property type="entry name" value="CENP-V/GFA"/>
</dbReference>
<dbReference type="EMBL" id="JACYFU010000002">
    <property type="protein sequence ID" value="MBD8065279.1"/>
    <property type="molecule type" value="Genomic_DNA"/>
</dbReference>
<dbReference type="SUPFAM" id="SSF51316">
    <property type="entry name" value="Mss4-like"/>
    <property type="match status" value="1"/>
</dbReference>
<keyword evidence="7" id="KW-1185">Reference proteome</keyword>
<evidence type="ECO:0000313" key="6">
    <source>
        <dbReference type="EMBL" id="MBD8065279.1"/>
    </source>
</evidence>
<dbReference type="GO" id="GO:0046872">
    <property type="term" value="F:metal ion binding"/>
    <property type="evidence" value="ECO:0007669"/>
    <property type="project" value="UniProtKB-KW"/>
</dbReference>
<accession>A0A927FUB3</accession>
<comment type="similarity">
    <text evidence="1">Belongs to the Gfa family.</text>
</comment>
<dbReference type="Proteomes" id="UP000654108">
    <property type="component" value="Unassembled WGS sequence"/>
</dbReference>
<protein>
    <submittedName>
        <fullName evidence="6">GFA family protein</fullName>
    </submittedName>
</protein>